<dbReference type="GeneID" id="99673661"/>
<name>A0A223XSG0_LEUME</name>
<evidence type="ECO:0000313" key="1">
    <source>
        <dbReference type="EMBL" id="MQR25747.1"/>
    </source>
</evidence>
<dbReference type="Proteomes" id="UP000469952">
    <property type="component" value="Unassembled WGS sequence"/>
</dbReference>
<sequence>MKETFDLIERITRNDGSSYFELGNIPHNGRAEYAAEHGFIQSVQILKVNIPRSTHVEKVEEYINSHYKLLPLEYDGWEEWVKTPEIEEELQRILLDNRLG</sequence>
<reference evidence="1 2" key="1">
    <citation type="submission" date="2019-10" db="EMBL/GenBank/DDBJ databases">
        <title>WGS of Leuconostoc mesenteroides.</title>
        <authorList>
            <person name="Melo Bolivar J."/>
            <person name="Marino-Ramirez L."/>
            <person name="Villamil Diaz L.M."/>
        </authorList>
    </citation>
    <scope>NUCLEOTIDE SEQUENCE [LARGE SCALE GENOMIC DNA]</scope>
    <source>
        <strain evidence="1 2">M11</strain>
    </source>
</reference>
<dbReference type="RefSeq" id="WP_010289461.1">
    <property type="nucleotide sequence ID" value="NZ_AP017936.1"/>
</dbReference>
<dbReference type="EMBL" id="WIPA01000001">
    <property type="protein sequence ID" value="MQR25747.1"/>
    <property type="molecule type" value="Genomic_DNA"/>
</dbReference>
<gene>
    <name evidence="1" type="ORF">GFV13_00320</name>
</gene>
<organism evidence="1 2">
    <name type="scientific">Leuconostoc mesenteroides</name>
    <dbReference type="NCBI Taxonomy" id="1245"/>
    <lineage>
        <taxon>Bacteria</taxon>
        <taxon>Bacillati</taxon>
        <taxon>Bacillota</taxon>
        <taxon>Bacilli</taxon>
        <taxon>Lactobacillales</taxon>
        <taxon>Lactobacillaceae</taxon>
        <taxon>Leuconostoc</taxon>
    </lineage>
</organism>
<dbReference type="OrthoDB" id="2141081at2"/>
<comment type="caution">
    <text evidence="1">The sequence shown here is derived from an EMBL/GenBank/DDBJ whole genome shotgun (WGS) entry which is preliminary data.</text>
</comment>
<dbReference type="AlphaFoldDB" id="A0A223XSG0"/>
<dbReference type="OMA" id="LPLEYDG"/>
<proteinExistence type="predicted"/>
<evidence type="ECO:0000313" key="2">
    <source>
        <dbReference type="Proteomes" id="UP000469952"/>
    </source>
</evidence>
<protein>
    <submittedName>
        <fullName evidence="1">Uncharacterized protein</fullName>
    </submittedName>
</protein>
<dbReference type="STRING" id="1245.ARA02_02570"/>
<accession>A0A223XSG0</accession>